<gene>
    <name evidence="1" type="ORF">D5F51_02795</name>
</gene>
<proteinExistence type="predicted"/>
<organism evidence="1 2">
    <name type="scientific">Yersinia hibernica</name>
    <dbReference type="NCBI Taxonomy" id="2339259"/>
    <lineage>
        <taxon>Bacteria</taxon>
        <taxon>Pseudomonadati</taxon>
        <taxon>Pseudomonadota</taxon>
        <taxon>Gammaproteobacteria</taxon>
        <taxon>Enterobacterales</taxon>
        <taxon>Yersiniaceae</taxon>
        <taxon>Yersinia</taxon>
    </lineage>
</organism>
<reference evidence="2" key="1">
    <citation type="submission" date="2018-09" db="EMBL/GenBank/DDBJ databases">
        <title>Yersinia hibernicus sp. nov.</title>
        <authorList>
            <person name="Nguyen S.V."/>
            <person name="Mundanda D.M."/>
            <person name="Anes J."/>
            <person name="Fanning S."/>
        </authorList>
    </citation>
    <scope>NUCLEOTIDE SEQUENCE [LARGE SCALE GENOMIC DNA]</scope>
    <source>
        <strain evidence="2">CFS1934</strain>
    </source>
</reference>
<keyword evidence="2" id="KW-1185">Reference proteome</keyword>
<sequence>MTNLSTDRPSSDPIEQYIDTQACYERLIGLRQKGLVPDSARESLEQFLKEFEMLKAGKNPDGVGAFDD</sequence>
<protein>
    <submittedName>
        <fullName evidence="1">Uncharacterized protein</fullName>
    </submittedName>
</protein>
<evidence type="ECO:0000313" key="2">
    <source>
        <dbReference type="Proteomes" id="UP000288804"/>
    </source>
</evidence>
<accession>A0ABX5QWB0</accession>
<dbReference type="Proteomes" id="UP000288804">
    <property type="component" value="Chromosome"/>
</dbReference>
<name>A0ABX5QWB0_9GAMM</name>
<evidence type="ECO:0000313" key="1">
    <source>
        <dbReference type="EMBL" id="QAX77578.1"/>
    </source>
</evidence>
<dbReference type="EMBL" id="CP032487">
    <property type="protein sequence ID" value="QAX77578.1"/>
    <property type="molecule type" value="Genomic_DNA"/>
</dbReference>
<dbReference type="RefSeq" id="WP_129195539.1">
    <property type="nucleotide sequence ID" value="NZ_CABHXI010000020.1"/>
</dbReference>